<dbReference type="EMBL" id="JAATJN010000001">
    <property type="protein sequence ID" value="NJC55076.1"/>
    <property type="molecule type" value="Genomic_DNA"/>
</dbReference>
<dbReference type="Pfam" id="PF01636">
    <property type="entry name" value="APH"/>
    <property type="match status" value="1"/>
</dbReference>
<evidence type="ECO:0000313" key="3">
    <source>
        <dbReference type="Proteomes" id="UP000576792"/>
    </source>
</evidence>
<keyword evidence="3" id="KW-1185">Reference proteome</keyword>
<gene>
    <name evidence="2" type="ORF">BKA07_000111</name>
</gene>
<organism evidence="2 3">
    <name type="scientific">Brevibacterium marinum</name>
    <dbReference type="NCBI Taxonomy" id="418643"/>
    <lineage>
        <taxon>Bacteria</taxon>
        <taxon>Bacillati</taxon>
        <taxon>Actinomycetota</taxon>
        <taxon>Actinomycetes</taxon>
        <taxon>Micrococcales</taxon>
        <taxon>Brevibacteriaceae</taxon>
        <taxon>Brevibacterium</taxon>
    </lineage>
</organism>
<name>A0A846RSX6_9MICO</name>
<keyword evidence="2" id="KW-0808">Transferase</keyword>
<feature type="domain" description="Aminoglycoside phosphotransferase" evidence="1">
    <location>
        <begin position="26"/>
        <end position="220"/>
    </location>
</feature>
<dbReference type="InterPro" id="IPR011009">
    <property type="entry name" value="Kinase-like_dom_sf"/>
</dbReference>
<comment type="caution">
    <text evidence="2">The sequence shown here is derived from an EMBL/GenBank/DDBJ whole genome shotgun (WGS) entry which is preliminary data.</text>
</comment>
<dbReference type="Proteomes" id="UP000576792">
    <property type="component" value="Unassembled WGS sequence"/>
</dbReference>
<dbReference type="GO" id="GO:0016301">
    <property type="term" value="F:kinase activity"/>
    <property type="evidence" value="ECO:0007669"/>
    <property type="project" value="UniProtKB-KW"/>
</dbReference>
<dbReference type="SUPFAM" id="SSF56112">
    <property type="entry name" value="Protein kinase-like (PK-like)"/>
    <property type="match status" value="1"/>
</dbReference>
<dbReference type="Gene3D" id="3.90.1200.10">
    <property type="match status" value="1"/>
</dbReference>
<dbReference type="AlphaFoldDB" id="A0A846RSX6"/>
<reference evidence="2 3" key="1">
    <citation type="submission" date="2020-03" db="EMBL/GenBank/DDBJ databases">
        <title>Sequencing the genomes of 1000 actinobacteria strains.</title>
        <authorList>
            <person name="Klenk H.-P."/>
        </authorList>
    </citation>
    <scope>NUCLEOTIDE SEQUENCE [LARGE SCALE GENOMIC DNA]</scope>
    <source>
        <strain evidence="2 3">DSM 18964</strain>
    </source>
</reference>
<accession>A0A846RSX6</accession>
<evidence type="ECO:0000259" key="1">
    <source>
        <dbReference type="Pfam" id="PF01636"/>
    </source>
</evidence>
<proteinExistence type="predicted"/>
<keyword evidence="2" id="KW-0418">Kinase</keyword>
<sequence>MTDVQARALRTASDLVGRELSLVDVFTGGQHAITLLATDGDSEFVVRAFPAHHDAAIREAEVLGRLSTLGAWAPHLVAANDDLADPVIVTSRVFGSAPGPDLSPMVIAAEMAAALVRIHDLGGHGLRPTPGEPPGGESALAARARREWASLDMRDPVLIHSDFWCGNALWEGGRLTGVVDWSGARSGPRGVDVAWCRQDLVLLGSPEAARLFIEEYERLWGDSIDDIDAWDVQAAARAHDRVETWLPNYVGIGRTDMTAQLLRERLDSWNATL</sequence>
<evidence type="ECO:0000313" key="2">
    <source>
        <dbReference type="EMBL" id="NJC55076.1"/>
    </source>
</evidence>
<protein>
    <submittedName>
        <fullName evidence="2">Aminoglycoside phosphotransferase (APT) family kinase protein</fullName>
    </submittedName>
</protein>
<dbReference type="RefSeq" id="WP_245161782.1">
    <property type="nucleotide sequence ID" value="NZ_BAAAPQ010000026.1"/>
</dbReference>
<dbReference type="InterPro" id="IPR002575">
    <property type="entry name" value="Aminoglycoside_PTrfase"/>
</dbReference>